<evidence type="ECO:0000259" key="2">
    <source>
        <dbReference type="SMART" id="SM00960"/>
    </source>
</evidence>
<dbReference type="PANTHER" id="PTHR10779">
    <property type="entry name" value="DYNEIN LIGHT CHAIN ROADBLOCK"/>
    <property type="match status" value="1"/>
</dbReference>
<dbReference type="VEuPathDB" id="TriTrypDB:ADEAN_000983600"/>
<dbReference type="SMART" id="SM00960">
    <property type="entry name" value="Robl_LC7"/>
    <property type="match status" value="1"/>
</dbReference>
<reference evidence="3 4" key="1">
    <citation type="submission" date="2020-08" db="EMBL/GenBank/DDBJ databases">
        <authorList>
            <person name="Newling K."/>
            <person name="Davey J."/>
            <person name="Forrester S."/>
        </authorList>
    </citation>
    <scope>NUCLEOTIDE SEQUENCE [LARGE SCALE GENOMIC DNA]</scope>
    <source>
        <strain evidence="4">Crithidia deanei Carvalho (ATCC PRA-265)</strain>
    </source>
</reference>
<feature type="domain" description="Roadblock/LAMTOR2" evidence="2">
    <location>
        <begin position="9"/>
        <end position="115"/>
    </location>
</feature>
<evidence type="ECO:0000313" key="3">
    <source>
        <dbReference type="EMBL" id="CAD2222296.1"/>
    </source>
</evidence>
<dbReference type="Pfam" id="PF03259">
    <property type="entry name" value="Robl_LC7"/>
    <property type="match status" value="1"/>
</dbReference>
<comment type="similarity">
    <text evidence="1">Belongs to the GAMAD family.</text>
</comment>
<dbReference type="SUPFAM" id="SSF103196">
    <property type="entry name" value="Roadblock/LC7 domain"/>
    <property type="match status" value="1"/>
</dbReference>
<name>S9UJX9_9TRYP</name>
<sequence>MATTGGADIEELVKRVAMHDHVEGFLIINSEGLCVRHSFTEASRPLAVQYASLLQNLSLKVNSVLHELENNNNNFNNNNASGLSGSNELQFIRLRTKKDEIIIAPDNKYLLVVIQKPPGYGEEKVE</sequence>
<dbReference type="InterPro" id="IPR004942">
    <property type="entry name" value="Roadblock/LAMTOR2_dom"/>
</dbReference>
<proteinExistence type="inferred from homology"/>
<dbReference type="EMBL" id="LR877169">
    <property type="protein sequence ID" value="CAD2222296.1"/>
    <property type="molecule type" value="Genomic_DNA"/>
</dbReference>
<evidence type="ECO:0000313" key="4">
    <source>
        <dbReference type="Proteomes" id="UP000515908"/>
    </source>
</evidence>
<keyword evidence="4" id="KW-1185">Reference proteome</keyword>
<dbReference type="AlphaFoldDB" id="S9UJX9"/>
<dbReference type="OrthoDB" id="9985637at2759"/>
<accession>S9UJX9</accession>
<gene>
    <name evidence="3" type="ORF">ADEAN_000983600</name>
</gene>
<protein>
    <submittedName>
        <fullName evidence="3">Roadblock/LC7 domain containing protein, putative</fullName>
    </submittedName>
</protein>
<dbReference type="Proteomes" id="UP000515908">
    <property type="component" value="Chromosome 25"/>
</dbReference>
<dbReference type="Gene3D" id="3.30.450.30">
    <property type="entry name" value="Dynein light chain 2a, cytoplasmic"/>
    <property type="match status" value="1"/>
</dbReference>
<evidence type="ECO:0000256" key="1">
    <source>
        <dbReference type="ARBA" id="ARBA00007191"/>
    </source>
</evidence>
<organism evidence="3 4">
    <name type="scientific">Angomonas deanei</name>
    <dbReference type="NCBI Taxonomy" id="59799"/>
    <lineage>
        <taxon>Eukaryota</taxon>
        <taxon>Discoba</taxon>
        <taxon>Euglenozoa</taxon>
        <taxon>Kinetoplastea</taxon>
        <taxon>Metakinetoplastina</taxon>
        <taxon>Trypanosomatida</taxon>
        <taxon>Trypanosomatidae</taxon>
        <taxon>Strigomonadinae</taxon>
        <taxon>Angomonas</taxon>
    </lineage>
</organism>